<comment type="caution">
    <text evidence="2">The sequence shown here is derived from an EMBL/GenBank/DDBJ whole genome shotgun (WGS) entry which is preliminary data.</text>
</comment>
<gene>
    <name evidence="2" type="ORF">PsYK624_052450</name>
</gene>
<evidence type="ECO:0000313" key="3">
    <source>
        <dbReference type="Proteomes" id="UP000703269"/>
    </source>
</evidence>
<accession>A0A9P3G6G9</accession>
<keyword evidence="1" id="KW-1133">Transmembrane helix</keyword>
<evidence type="ECO:0000313" key="2">
    <source>
        <dbReference type="EMBL" id="GJE89151.1"/>
    </source>
</evidence>
<reference evidence="2 3" key="1">
    <citation type="submission" date="2021-08" db="EMBL/GenBank/DDBJ databases">
        <title>Draft Genome Sequence of Phanerochaete sordida strain YK-624.</title>
        <authorList>
            <person name="Mori T."/>
            <person name="Dohra H."/>
            <person name="Suzuki T."/>
            <person name="Kawagishi H."/>
            <person name="Hirai H."/>
        </authorList>
    </citation>
    <scope>NUCLEOTIDE SEQUENCE [LARGE SCALE GENOMIC DNA]</scope>
    <source>
        <strain evidence="2 3">YK-624</strain>
    </source>
</reference>
<dbReference type="EMBL" id="BPQB01000011">
    <property type="protein sequence ID" value="GJE89151.1"/>
    <property type="molecule type" value="Genomic_DNA"/>
</dbReference>
<evidence type="ECO:0000256" key="1">
    <source>
        <dbReference type="SAM" id="Phobius"/>
    </source>
</evidence>
<protein>
    <submittedName>
        <fullName evidence="2">Uncharacterized protein</fullName>
    </submittedName>
</protein>
<organism evidence="2 3">
    <name type="scientific">Phanerochaete sordida</name>
    <dbReference type="NCBI Taxonomy" id="48140"/>
    <lineage>
        <taxon>Eukaryota</taxon>
        <taxon>Fungi</taxon>
        <taxon>Dikarya</taxon>
        <taxon>Basidiomycota</taxon>
        <taxon>Agaricomycotina</taxon>
        <taxon>Agaricomycetes</taxon>
        <taxon>Polyporales</taxon>
        <taxon>Phanerochaetaceae</taxon>
        <taxon>Phanerochaete</taxon>
    </lineage>
</organism>
<proteinExistence type="predicted"/>
<keyword evidence="1" id="KW-0472">Membrane</keyword>
<keyword evidence="3" id="KW-1185">Reference proteome</keyword>
<sequence length="171" mass="18817">MVDSSSFFFFALIGAIFLALAVTLFKARITMTQALQQQRPRRRGPPKVRPQLWDVFVDVDARGTADREAWKALPLALQLLLEQRSDKTPLTLPVAPGRFTWLRRAYPPPPPPPPQPKLVDAQATVLVLMPCTQKPPPSDSCTGTLQHEYAVGTLRVRVPVLDAPGTVAGTT</sequence>
<feature type="transmembrane region" description="Helical" evidence="1">
    <location>
        <begin position="6"/>
        <end position="25"/>
    </location>
</feature>
<dbReference type="Proteomes" id="UP000703269">
    <property type="component" value="Unassembled WGS sequence"/>
</dbReference>
<keyword evidence="1" id="KW-0812">Transmembrane</keyword>
<dbReference type="AlphaFoldDB" id="A0A9P3G6G9"/>
<name>A0A9P3G6G9_9APHY</name>